<feature type="region of interest" description="Disordered" evidence="1">
    <location>
        <begin position="126"/>
        <end position="177"/>
    </location>
</feature>
<dbReference type="HOGENOM" id="CLU_1518933_0_0_1"/>
<evidence type="ECO:0008006" key="4">
    <source>
        <dbReference type="Google" id="ProtNLM"/>
    </source>
</evidence>
<dbReference type="Pfam" id="PF13430">
    <property type="entry name" value="DUF4112"/>
    <property type="match status" value="1"/>
</dbReference>
<keyword evidence="3" id="KW-1185">Reference proteome</keyword>
<dbReference type="InterPro" id="IPR025187">
    <property type="entry name" value="DUF4112"/>
</dbReference>
<dbReference type="PANTHER" id="PTHR35519:SF2">
    <property type="entry name" value="PH DOMAIN PROTEIN"/>
    <property type="match status" value="1"/>
</dbReference>
<dbReference type="PANTHER" id="PTHR35519">
    <property type="entry name" value="MEMBRANE PROTEINS"/>
    <property type="match status" value="1"/>
</dbReference>
<reference evidence="3" key="1">
    <citation type="journal article" date="2012" name="MBio">
        <title>Comparative genome analysis of Trichophyton rubrum and related dermatophytes reveals candidate genes involved in infection.</title>
        <authorList>
            <person name="Martinez D.A."/>
            <person name="Oliver B.G."/>
            <person name="Graeser Y."/>
            <person name="Goldberg J.M."/>
            <person name="Li W."/>
            <person name="Martinez-Rossi N.M."/>
            <person name="Monod M."/>
            <person name="Shelest E."/>
            <person name="Barton R.C."/>
            <person name="Birch E."/>
            <person name="Brakhage A.A."/>
            <person name="Chen Z."/>
            <person name="Gurr S.J."/>
            <person name="Heiman D."/>
            <person name="Heitman J."/>
            <person name="Kosti I."/>
            <person name="Rossi A."/>
            <person name="Saif S."/>
            <person name="Samalova M."/>
            <person name="Saunders C.W."/>
            <person name="Shea T."/>
            <person name="Summerbell R.C."/>
            <person name="Xu J."/>
            <person name="Young S."/>
            <person name="Zeng Q."/>
            <person name="Birren B.W."/>
            <person name="Cuomo C.A."/>
            <person name="White T.C."/>
        </authorList>
    </citation>
    <scope>NUCLEOTIDE SEQUENCE [LARGE SCALE GENOMIC DNA]</scope>
    <source>
        <strain evidence="3">ATCC MYA-4606 / CBS 127.97</strain>
    </source>
</reference>
<dbReference type="eggNOG" id="ENOG502S178">
    <property type="taxonomic scope" value="Eukaryota"/>
</dbReference>
<gene>
    <name evidence="2" type="ORF">TEQG_06526</name>
</gene>
<evidence type="ECO:0000313" key="2">
    <source>
        <dbReference type="EMBL" id="EGE07612.1"/>
    </source>
</evidence>
<organism evidence="2 3">
    <name type="scientific">Trichophyton equinum (strain ATCC MYA-4606 / CBS 127.97)</name>
    <name type="common">Horse ringworm fungus</name>
    <dbReference type="NCBI Taxonomy" id="559882"/>
    <lineage>
        <taxon>Eukaryota</taxon>
        <taxon>Fungi</taxon>
        <taxon>Dikarya</taxon>
        <taxon>Ascomycota</taxon>
        <taxon>Pezizomycotina</taxon>
        <taxon>Eurotiomycetes</taxon>
        <taxon>Eurotiomycetidae</taxon>
        <taxon>Onygenales</taxon>
        <taxon>Arthrodermataceae</taxon>
        <taxon>Trichophyton</taxon>
    </lineage>
</organism>
<proteinExistence type="predicted"/>
<dbReference type="Proteomes" id="UP000009169">
    <property type="component" value="Unassembled WGS sequence"/>
</dbReference>
<dbReference type="EMBL" id="DS995762">
    <property type="protein sequence ID" value="EGE07612.1"/>
    <property type="molecule type" value="Genomic_DNA"/>
</dbReference>
<dbReference type="OrthoDB" id="2103474at2759"/>
<dbReference type="VEuPathDB" id="FungiDB:TEQG_06526"/>
<accession>F2Q0B2</accession>
<evidence type="ECO:0000313" key="3">
    <source>
        <dbReference type="Proteomes" id="UP000009169"/>
    </source>
</evidence>
<sequence>MASYIIGALSKKVLKESAENHFGKETGSLSMQLLRHTVWMGKFGDVVDALFALMVVMTCRQVEGGLPTNLQLQMVFNVFFDFVVGLIPFLGDLLDALYKCNTRNAVLLERYLKEKGQNNLARLEEGNRTVVTSGGRRPSMRRNNTEPPMYHDEPQRPSPARLPKENRRSNTSRSHRR</sequence>
<dbReference type="AlphaFoldDB" id="F2Q0B2"/>
<name>F2Q0B2_TRIEC</name>
<evidence type="ECO:0000256" key="1">
    <source>
        <dbReference type="SAM" id="MobiDB-lite"/>
    </source>
</evidence>
<protein>
    <recommendedName>
        <fullName evidence="4">PH domain-containing protein</fullName>
    </recommendedName>
</protein>